<protein>
    <submittedName>
        <fullName evidence="8">JAB domain-containing protein</fullName>
    </submittedName>
</protein>
<keyword evidence="4" id="KW-0378">Hydrolase</keyword>
<gene>
    <name evidence="8" type="ORF">LKD75_09460</name>
</gene>
<feature type="domain" description="MPN" evidence="7">
    <location>
        <begin position="37"/>
        <end position="163"/>
    </location>
</feature>
<evidence type="ECO:0000256" key="6">
    <source>
        <dbReference type="ARBA" id="ARBA00023049"/>
    </source>
</evidence>
<evidence type="ECO:0000256" key="1">
    <source>
        <dbReference type="ARBA" id="ARBA00010243"/>
    </source>
</evidence>
<evidence type="ECO:0000313" key="9">
    <source>
        <dbReference type="Proteomes" id="UP001197795"/>
    </source>
</evidence>
<dbReference type="GO" id="GO:0046872">
    <property type="term" value="F:metal ion binding"/>
    <property type="evidence" value="ECO:0007669"/>
    <property type="project" value="UniProtKB-KW"/>
</dbReference>
<evidence type="ECO:0000256" key="3">
    <source>
        <dbReference type="ARBA" id="ARBA00022723"/>
    </source>
</evidence>
<keyword evidence="9" id="KW-1185">Reference proteome</keyword>
<dbReference type="AlphaFoldDB" id="A0AAE3A037"/>
<evidence type="ECO:0000259" key="7">
    <source>
        <dbReference type="PROSITE" id="PS50249"/>
    </source>
</evidence>
<dbReference type="CDD" id="cd08071">
    <property type="entry name" value="MPN_DUF2466"/>
    <property type="match status" value="1"/>
</dbReference>
<evidence type="ECO:0000256" key="4">
    <source>
        <dbReference type="ARBA" id="ARBA00022801"/>
    </source>
</evidence>
<dbReference type="EMBL" id="JAJEPV010000020">
    <property type="protein sequence ID" value="MCC2119809.1"/>
    <property type="molecule type" value="Genomic_DNA"/>
</dbReference>
<sequence>MNIDVVDVRLDERKLPYLVSETVAEYRGEYVGEQRLKVNSPEKVVNVLNNVFHMKDFSEEKLYVMFLSASLHVIAYAEVGHGVIDSATVGIREIMQRAFLTNAAGIILAHNHPGLGSTANPSTQDIDVTQGLMRACEIMGIHMFDHIIVAGNEYYSFREKHAELYVKREESRKKRGGKRIEI</sequence>
<evidence type="ECO:0000256" key="5">
    <source>
        <dbReference type="ARBA" id="ARBA00022833"/>
    </source>
</evidence>
<accession>A0AAE3A037</accession>
<comment type="caution">
    <text evidence="8">The sequence shown here is derived from an EMBL/GenBank/DDBJ whole genome shotgun (WGS) entry which is preliminary data.</text>
</comment>
<dbReference type="GO" id="GO:0008237">
    <property type="term" value="F:metallopeptidase activity"/>
    <property type="evidence" value="ECO:0007669"/>
    <property type="project" value="UniProtKB-KW"/>
</dbReference>
<evidence type="ECO:0000256" key="2">
    <source>
        <dbReference type="ARBA" id="ARBA00022670"/>
    </source>
</evidence>
<dbReference type="PROSITE" id="PS50249">
    <property type="entry name" value="MPN"/>
    <property type="match status" value="1"/>
</dbReference>
<dbReference type="Proteomes" id="UP001197795">
    <property type="component" value="Unassembled WGS sequence"/>
</dbReference>
<proteinExistence type="inferred from homology"/>
<dbReference type="InterPro" id="IPR025657">
    <property type="entry name" value="RadC_JAB"/>
</dbReference>
<dbReference type="InterPro" id="IPR001405">
    <property type="entry name" value="UPF0758"/>
</dbReference>
<evidence type="ECO:0000313" key="8">
    <source>
        <dbReference type="EMBL" id="MCC2119809.1"/>
    </source>
</evidence>
<reference evidence="8 9" key="1">
    <citation type="submission" date="2021-10" db="EMBL/GenBank/DDBJ databases">
        <title>Anaerobic single-cell dispensing facilitates the cultivation of human gut bacteria.</title>
        <authorList>
            <person name="Afrizal A."/>
        </authorList>
    </citation>
    <scope>NUCLEOTIDE SEQUENCE [LARGE SCALE GENOMIC DNA]</scope>
    <source>
        <strain evidence="8 9">CLA-AA-H273</strain>
    </source>
</reference>
<dbReference type="GO" id="GO:0006508">
    <property type="term" value="P:proteolysis"/>
    <property type="evidence" value="ECO:0007669"/>
    <property type="project" value="UniProtKB-KW"/>
</dbReference>
<keyword evidence="5" id="KW-0862">Zinc</keyword>
<organism evidence="8 9">
    <name type="scientific">Waltera acetigignens</name>
    <dbReference type="NCBI Taxonomy" id="2981769"/>
    <lineage>
        <taxon>Bacteria</taxon>
        <taxon>Bacillati</taxon>
        <taxon>Bacillota</taxon>
        <taxon>Clostridia</taxon>
        <taxon>Lachnospirales</taxon>
        <taxon>Lachnospiraceae</taxon>
        <taxon>Waltera</taxon>
    </lineage>
</organism>
<dbReference type="Gene3D" id="3.40.140.10">
    <property type="entry name" value="Cytidine Deaminase, domain 2"/>
    <property type="match status" value="1"/>
</dbReference>
<dbReference type="Pfam" id="PF04002">
    <property type="entry name" value="RadC"/>
    <property type="match status" value="1"/>
</dbReference>
<dbReference type="PANTHER" id="PTHR30471:SF3">
    <property type="entry name" value="UPF0758 PROTEIN YEES-RELATED"/>
    <property type="match status" value="1"/>
</dbReference>
<name>A0AAE3A037_9FIRM</name>
<keyword evidence="6" id="KW-0482">Metalloprotease</keyword>
<comment type="similarity">
    <text evidence="1">Belongs to the UPF0758 family.</text>
</comment>
<keyword evidence="3" id="KW-0479">Metal-binding</keyword>
<keyword evidence="2" id="KW-0645">Protease</keyword>
<dbReference type="PANTHER" id="PTHR30471">
    <property type="entry name" value="DNA REPAIR PROTEIN RADC"/>
    <property type="match status" value="1"/>
</dbReference>
<dbReference type="InterPro" id="IPR037518">
    <property type="entry name" value="MPN"/>
</dbReference>
<dbReference type="RefSeq" id="WP_227733310.1">
    <property type="nucleotide sequence ID" value="NZ_JAJEPV010000020.1"/>
</dbReference>